<evidence type="ECO:0008006" key="3">
    <source>
        <dbReference type="Google" id="ProtNLM"/>
    </source>
</evidence>
<evidence type="ECO:0000313" key="2">
    <source>
        <dbReference type="Proteomes" id="UP000254649"/>
    </source>
</evidence>
<evidence type="ECO:0000313" key="1">
    <source>
        <dbReference type="EMBL" id="SUT96073.1"/>
    </source>
</evidence>
<reference evidence="1 2" key="1">
    <citation type="submission" date="2018-06" db="EMBL/GenBank/DDBJ databases">
        <authorList>
            <consortium name="Pathogen Informatics"/>
            <person name="Doyle S."/>
        </authorList>
    </citation>
    <scope>NUCLEOTIDE SEQUENCE [LARGE SCALE GENOMIC DNA]</scope>
    <source>
        <strain evidence="1 2">NCTC10801</strain>
    </source>
</reference>
<dbReference type="OrthoDB" id="5690717at2"/>
<accession>A0A380U5N0</accession>
<dbReference type="EMBL" id="UFRQ01000003">
    <property type="protein sequence ID" value="SUT96073.1"/>
    <property type="molecule type" value="Genomic_DNA"/>
</dbReference>
<gene>
    <name evidence="1" type="ORF">NCTC10801_02622</name>
</gene>
<name>A0A380U5N0_9PAST</name>
<organism evidence="1 2">
    <name type="scientific">[Actinobacillus] rossii</name>
    <dbReference type="NCBI Taxonomy" id="123820"/>
    <lineage>
        <taxon>Bacteria</taxon>
        <taxon>Pseudomonadati</taxon>
        <taxon>Pseudomonadota</taxon>
        <taxon>Gammaproteobacteria</taxon>
        <taxon>Pasteurellales</taxon>
        <taxon>Pasteurellaceae</taxon>
    </lineage>
</organism>
<sequence>MILRLKQYKGMSLLTLLVSLSLFSGIFLAINQWMSIQRKTAVEIYQRYQAIQIIENQKQRQFLGLPCENNVKQNGVRFQIQCGESIVVGYPAGKISL</sequence>
<keyword evidence="2" id="KW-1185">Reference proteome</keyword>
<protein>
    <recommendedName>
        <fullName evidence="3">Type II secretory pathway, pseudopilin</fullName>
    </recommendedName>
</protein>
<dbReference type="Proteomes" id="UP000254649">
    <property type="component" value="Unassembled WGS sequence"/>
</dbReference>
<proteinExistence type="predicted"/>
<dbReference type="Pfam" id="PF17344">
    <property type="entry name" value="DUF5374"/>
    <property type="match status" value="1"/>
</dbReference>
<dbReference type="AlphaFoldDB" id="A0A380U5N0"/>
<dbReference type="InterPro" id="IPR020511">
    <property type="entry name" value="Uncharacterised_HI0941"/>
</dbReference>